<dbReference type="AlphaFoldDB" id="A0AAE9ZCM7"/>
<evidence type="ECO:0000256" key="1">
    <source>
        <dbReference type="ARBA" id="ARBA00001947"/>
    </source>
</evidence>
<protein>
    <submittedName>
        <fullName evidence="5">Amidohydrolase family protein</fullName>
    </submittedName>
</protein>
<dbReference type="InterPro" id="IPR006680">
    <property type="entry name" value="Amidohydro-rel"/>
</dbReference>
<evidence type="ECO:0000256" key="2">
    <source>
        <dbReference type="SAM" id="MobiDB-lite"/>
    </source>
</evidence>
<dbReference type="RefSeq" id="WP_274494235.1">
    <property type="nucleotide sequence ID" value="NZ_CP118166.1"/>
</dbReference>
<dbReference type="SUPFAM" id="SSF51338">
    <property type="entry name" value="Composite domain of metallo-dependent hydrolases"/>
    <property type="match status" value="1"/>
</dbReference>
<feature type="region of interest" description="Disordered" evidence="2">
    <location>
        <begin position="488"/>
        <end position="507"/>
    </location>
</feature>
<evidence type="ECO:0000259" key="4">
    <source>
        <dbReference type="Pfam" id="PF01979"/>
    </source>
</evidence>
<dbReference type="InterPro" id="IPR050378">
    <property type="entry name" value="Metallo-dep_Hydrolases_sf"/>
</dbReference>
<evidence type="ECO:0000313" key="6">
    <source>
        <dbReference type="Proteomes" id="UP001214043"/>
    </source>
</evidence>
<dbReference type="InterPro" id="IPR011059">
    <property type="entry name" value="Metal-dep_hydrolase_composite"/>
</dbReference>
<dbReference type="InterPro" id="IPR032466">
    <property type="entry name" value="Metal_Hydrolase"/>
</dbReference>
<reference evidence="5" key="1">
    <citation type="submission" date="2023-02" db="EMBL/GenBank/DDBJ databases">
        <title>Genome sequence of Hyphococcus flavus.</title>
        <authorList>
            <person name="Rong J.-C."/>
            <person name="Zhao Q."/>
            <person name="Yi M."/>
            <person name="Wu J.-Y."/>
        </authorList>
    </citation>
    <scope>NUCLEOTIDE SEQUENCE</scope>
    <source>
        <strain evidence="5">MCCC 1K03223</strain>
    </source>
</reference>
<evidence type="ECO:0000313" key="5">
    <source>
        <dbReference type="EMBL" id="WDI32314.1"/>
    </source>
</evidence>
<feature type="region of interest" description="Disordered" evidence="2">
    <location>
        <begin position="21"/>
        <end position="69"/>
    </location>
</feature>
<accession>A0AAE9ZCM7</accession>
<dbReference type="PANTHER" id="PTHR11647">
    <property type="entry name" value="HYDRANTOINASE/DIHYDROPYRIMIDINASE FAMILY MEMBER"/>
    <property type="match status" value="1"/>
</dbReference>
<keyword evidence="6" id="KW-1185">Reference proteome</keyword>
<dbReference type="SUPFAM" id="SSF51556">
    <property type="entry name" value="Metallo-dependent hydrolases"/>
    <property type="match status" value="1"/>
</dbReference>
<dbReference type="KEGG" id="hfl:PUV54_03795"/>
<dbReference type="PROSITE" id="PS51257">
    <property type="entry name" value="PROKAR_LIPOPROTEIN"/>
    <property type="match status" value="1"/>
</dbReference>
<dbReference type="Gene3D" id="2.30.40.10">
    <property type="entry name" value="Urease, subunit C, domain 1"/>
    <property type="match status" value="1"/>
</dbReference>
<dbReference type="Gene3D" id="3.20.20.140">
    <property type="entry name" value="Metal-dependent hydrolases"/>
    <property type="match status" value="1"/>
</dbReference>
<dbReference type="Pfam" id="PF01979">
    <property type="entry name" value="Amidohydro_1"/>
    <property type="match status" value="1"/>
</dbReference>
<dbReference type="GO" id="GO:0005829">
    <property type="term" value="C:cytosol"/>
    <property type="evidence" value="ECO:0007669"/>
    <property type="project" value="TreeGrafter"/>
</dbReference>
<feature type="chain" id="PRO_5041994939" evidence="3">
    <location>
        <begin position="23"/>
        <end position="507"/>
    </location>
</feature>
<dbReference type="GO" id="GO:0016812">
    <property type="term" value="F:hydrolase activity, acting on carbon-nitrogen (but not peptide) bonds, in cyclic amides"/>
    <property type="evidence" value="ECO:0007669"/>
    <property type="project" value="TreeGrafter"/>
</dbReference>
<dbReference type="CDD" id="cd01309">
    <property type="entry name" value="Met_dep_hydrolase_C"/>
    <property type="match status" value="1"/>
</dbReference>
<organism evidence="5 6">
    <name type="scientific">Hyphococcus flavus</name>
    <dbReference type="NCBI Taxonomy" id="1866326"/>
    <lineage>
        <taxon>Bacteria</taxon>
        <taxon>Pseudomonadati</taxon>
        <taxon>Pseudomonadota</taxon>
        <taxon>Alphaproteobacteria</taxon>
        <taxon>Parvularculales</taxon>
        <taxon>Parvularculaceae</taxon>
        <taxon>Hyphococcus</taxon>
    </lineage>
</organism>
<comment type="cofactor">
    <cofactor evidence="1">
        <name>Zn(2+)</name>
        <dbReference type="ChEBI" id="CHEBI:29105"/>
    </cofactor>
</comment>
<dbReference type="EMBL" id="CP118166">
    <property type="protein sequence ID" value="WDI32314.1"/>
    <property type="molecule type" value="Genomic_DNA"/>
</dbReference>
<evidence type="ECO:0000256" key="3">
    <source>
        <dbReference type="SAM" id="SignalP"/>
    </source>
</evidence>
<dbReference type="PANTHER" id="PTHR11647:SF1">
    <property type="entry name" value="COLLAPSIN RESPONSE MEDIATOR PROTEIN"/>
    <property type="match status" value="1"/>
</dbReference>
<feature type="domain" description="Amidohydrolase-related" evidence="4">
    <location>
        <begin position="126"/>
        <end position="475"/>
    </location>
</feature>
<sequence>MQNVRWTALAVLMLSACSQQNAGQSETATETEQTAESPADATAPSRSTAETGEVAERPPLDPYPSTYERYPGETVLITGAMVLTGTGERIDNGSVLLQDGKIAAVGAADAVAAPDDAATINADGKWVTPGVIDIHSHLGDYPSPSTASTSDGNEVVGPNTAYVWAEHSVWPQDAGFTRALAGGVTSLQVLPGSANLFGGRTTTLKNVPSRSVQGMKFPGAPYGLKMACGENPKRIYGNSGGPGTRMGNFAGYRSAWIEAQGYKKKWDDYWADYEEWQNDDSNDKGDAPESPARDLKLETLAGALRGDIVVNMHCYRGDEMVQVLDLANEFGYKVTTFHHAIEAYKVADYLAENEVCAAVWADWWGFKLEAYDTVSENAALVHAQPGGCAIIHSDDSRGIQRLNQEAAKAMAAGRRIGIDIGPEDAVAWFTANPAKAMGIIDQTGTLEAGKMADVVIWNQNPFSVYARAEQVFIDGALMFDRNDPSLSPRMDFEIGQRDNGFTGGAGQ</sequence>
<keyword evidence="3" id="KW-0732">Signal</keyword>
<dbReference type="Proteomes" id="UP001214043">
    <property type="component" value="Chromosome"/>
</dbReference>
<feature type="signal peptide" evidence="3">
    <location>
        <begin position="1"/>
        <end position="22"/>
    </location>
</feature>
<gene>
    <name evidence="5" type="ORF">PUV54_03795</name>
</gene>
<name>A0AAE9ZCM7_9PROT</name>
<feature type="compositionally biased region" description="Low complexity" evidence="2">
    <location>
        <begin position="24"/>
        <end position="37"/>
    </location>
</feature>
<proteinExistence type="predicted"/>